<dbReference type="Proteomes" id="UP001488838">
    <property type="component" value="Unassembled WGS sequence"/>
</dbReference>
<proteinExistence type="predicted"/>
<organism evidence="2 3">
    <name type="scientific">Myodes glareolus</name>
    <name type="common">Bank vole</name>
    <name type="synonym">Clethrionomys glareolus</name>
    <dbReference type="NCBI Taxonomy" id="447135"/>
    <lineage>
        <taxon>Eukaryota</taxon>
        <taxon>Metazoa</taxon>
        <taxon>Chordata</taxon>
        <taxon>Craniata</taxon>
        <taxon>Vertebrata</taxon>
        <taxon>Euteleostomi</taxon>
        <taxon>Mammalia</taxon>
        <taxon>Eutheria</taxon>
        <taxon>Euarchontoglires</taxon>
        <taxon>Glires</taxon>
        <taxon>Rodentia</taxon>
        <taxon>Myomorpha</taxon>
        <taxon>Muroidea</taxon>
        <taxon>Cricetidae</taxon>
        <taxon>Arvicolinae</taxon>
        <taxon>Myodes</taxon>
    </lineage>
</organism>
<name>A0AAW0HXT1_MYOGA</name>
<feature type="region of interest" description="Disordered" evidence="1">
    <location>
        <begin position="18"/>
        <end position="106"/>
    </location>
</feature>
<evidence type="ECO:0000256" key="1">
    <source>
        <dbReference type="SAM" id="MobiDB-lite"/>
    </source>
</evidence>
<reference evidence="2 3" key="1">
    <citation type="journal article" date="2023" name="bioRxiv">
        <title>Conserved and derived expression patterns and positive selection on dental genes reveal complex evolutionary context of ever-growing rodent molars.</title>
        <authorList>
            <person name="Calamari Z.T."/>
            <person name="Song A."/>
            <person name="Cohen E."/>
            <person name="Akter M."/>
            <person name="Roy R.D."/>
            <person name="Hallikas O."/>
            <person name="Christensen M.M."/>
            <person name="Li P."/>
            <person name="Marangoni P."/>
            <person name="Jernvall J."/>
            <person name="Klein O.D."/>
        </authorList>
    </citation>
    <scope>NUCLEOTIDE SEQUENCE [LARGE SCALE GENOMIC DNA]</scope>
    <source>
        <strain evidence="2">V071</strain>
    </source>
</reference>
<comment type="caution">
    <text evidence="2">The sequence shown here is derived from an EMBL/GenBank/DDBJ whole genome shotgun (WGS) entry which is preliminary data.</text>
</comment>
<evidence type="ECO:0000313" key="2">
    <source>
        <dbReference type="EMBL" id="KAK7807042.1"/>
    </source>
</evidence>
<evidence type="ECO:0000313" key="3">
    <source>
        <dbReference type="Proteomes" id="UP001488838"/>
    </source>
</evidence>
<protein>
    <submittedName>
        <fullName evidence="2">Uncharacterized protein</fullName>
    </submittedName>
</protein>
<sequence>MRVGLVQAATSANTLWKTNSVGVDGASRQRSSSDLPAVHPPLPPLRVTSTNPLTTTPPPPVAKTSAALEGMSQPSKPSQAGASQSKPPPLPPQPPSRLPQKKPSSG</sequence>
<dbReference type="AlphaFoldDB" id="A0AAW0HXT1"/>
<accession>A0AAW0HXT1</accession>
<feature type="compositionally biased region" description="Polar residues" evidence="1">
    <location>
        <begin position="72"/>
        <end position="82"/>
    </location>
</feature>
<keyword evidence="3" id="KW-1185">Reference proteome</keyword>
<dbReference type="EMBL" id="JBBHLL010000282">
    <property type="protein sequence ID" value="KAK7807042.1"/>
    <property type="molecule type" value="Genomic_DNA"/>
</dbReference>
<gene>
    <name evidence="2" type="ORF">U0070_011404</name>
</gene>
<feature type="compositionally biased region" description="Pro residues" evidence="1">
    <location>
        <begin position="86"/>
        <end position="97"/>
    </location>
</feature>